<feature type="region of interest" description="Disordered" evidence="1">
    <location>
        <begin position="357"/>
        <end position="388"/>
    </location>
</feature>
<feature type="compositionally biased region" description="Polar residues" evidence="1">
    <location>
        <begin position="24"/>
        <end position="39"/>
    </location>
</feature>
<dbReference type="Proteomes" id="UP000827092">
    <property type="component" value="Unassembled WGS sequence"/>
</dbReference>
<feature type="region of interest" description="Disordered" evidence="1">
    <location>
        <begin position="1444"/>
        <end position="1512"/>
    </location>
</feature>
<reference evidence="2 3" key="1">
    <citation type="journal article" date="2022" name="Nat. Ecol. Evol.">
        <title>A masculinizing supergene underlies an exaggerated male reproductive morph in a spider.</title>
        <authorList>
            <person name="Hendrickx F."/>
            <person name="De Corte Z."/>
            <person name="Sonet G."/>
            <person name="Van Belleghem S.M."/>
            <person name="Kostlbacher S."/>
            <person name="Vangestel C."/>
        </authorList>
    </citation>
    <scope>NUCLEOTIDE SEQUENCE [LARGE SCALE GENOMIC DNA]</scope>
    <source>
        <strain evidence="2">W744_W776</strain>
    </source>
</reference>
<feature type="compositionally biased region" description="Basic and acidic residues" evidence="1">
    <location>
        <begin position="2053"/>
        <end position="2071"/>
    </location>
</feature>
<feature type="region of interest" description="Disordered" evidence="1">
    <location>
        <begin position="1332"/>
        <end position="1374"/>
    </location>
</feature>
<feature type="region of interest" description="Disordered" evidence="1">
    <location>
        <begin position="263"/>
        <end position="291"/>
    </location>
</feature>
<feature type="region of interest" description="Disordered" evidence="1">
    <location>
        <begin position="2131"/>
        <end position="2271"/>
    </location>
</feature>
<proteinExistence type="predicted"/>
<gene>
    <name evidence="2" type="ORF">JTE90_020517</name>
</gene>
<feature type="compositionally biased region" description="Polar residues" evidence="1">
    <location>
        <begin position="717"/>
        <end position="726"/>
    </location>
</feature>
<feature type="region of interest" description="Disordered" evidence="1">
    <location>
        <begin position="1068"/>
        <end position="1102"/>
    </location>
</feature>
<feature type="compositionally biased region" description="Polar residues" evidence="1">
    <location>
        <begin position="280"/>
        <end position="291"/>
    </location>
</feature>
<feature type="region of interest" description="Disordered" evidence="1">
    <location>
        <begin position="480"/>
        <end position="538"/>
    </location>
</feature>
<feature type="region of interest" description="Disordered" evidence="1">
    <location>
        <begin position="825"/>
        <end position="892"/>
    </location>
</feature>
<feature type="region of interest" description="Disordered" evidence="1">
    <location>
        <begin position="402"/>
        <end position="435"/>
    </location>
</feature>
<feature type="region of interest" description="Disordered" evidence="1">
    <location>
        <begin position="1780"/>
        <end position="1803"/>
    </location>
</feature>
<feature type="compositionally biased region" description="Basic residues" evidence="1">
    <location>
        <begin position="2072"/>
        <end position="2086"/>
    </location>
</feature>
<accession>A0AAV6TMC8</accession>
<dbReference type="SUPFAM" id="SSF57997">
    <property type="entry name" value="Tropomyosin"/>
    <property type="match status" value="1"/>
</dbReference>
<comment type="caution">
    <text evidence="2">The sequence shown here is derived from an EMBL/GenBank/DDBJ whole genome shotgun (WGS) entry which is preliminary data.</text>
</comment>
<feature type="compositionally biased region" description="Low complexity" evidence="1">
    <location>
        <begin position="402"/>
        <end position="411"/>
    </location>
</feature>
<feature type="compositionally biased region" description="Polar residues" evidence="1">
    <location>
        <begin position="424"/>
        <end position="433"/>
    </location>
</feature>
<feature type="compositionally biased region" description="Basic and acidic residues" evidence="1">
    <location>
        <begin position="864"/>
        <end position="880"/>
    </location>
</feature>
<feature type="region of interest" description="Disordered" evidence="1">
    <location>
        <begin position="1989"/>
        <end position="2118"/>
    </location>
</feature>
<keyword evidence="3" id="KW-1185">Reference proteome</keyword>
<feature type="compositionally biased region" description="Basic and acidic residues" evidence="1">
    <location>
        <begin position="2198"/>
        <end position="2210"/>
    </location>
</feature>
<sequence length="2422" mass="269640">MEHRREPMGGEVGSNDERIGPDWANNNPAVDASNQSTDSAYNEQFVDSLTLRVRSLLSNWDDYEPQHHVPQRNVNLANVSSSIDYGQFSFGRSRSVASFDDNSNVDNRREAIEGEISSSDQSTIAQKTSMVIQASIGLSQQFELGGRRIVVPFLGNLSPNTYRQEVEGEISAQSQASRTSKIIQGSQANVSKTIDTRQPFFDQNLMARTSSTGNPREEVEGEYLAGSQFNLSRKSSQTSKGNQAMVSTTIDTRQSLFDGNLTARNSSVGSPREEIEGETSVENQPSRISNIPNVSDIRQSLFDINLNTRTSSTGSIREEIEGEISDGNQINVVGKASRSSKENLAKVSAPIDSRQCLFDPNSKARTSSVDSRREEVEGETSAAEPAKTFKSSSFVFERQFQPQDSFQQQSSHLERSDNFPGFGNLSSQNQQLPRISINEKERDDLISGESQTTSGLNSARAGPSLSYVDFSQELQNRFNRGRNQDHKSASRSASNKPSLKKSCMFDSNSEQHLDSYTGPNQAGLSQHLGLPPESLENEAERSWSEITVRAESFMQPYDVLTKGKLLDRGSTNVCKGQNVRTSRTTSTKDTATKMSKFIGVDPRTSTRILSNLNYPIVDDSNQTSTIAADAKTSRSVVSSNSKRTARVPVNQIDDSVLTSNPRIVVGCNVAADNAILNPVQSNITALDSRFQGSAASGSSSPDDFNPKPEGSIDRQRSSPFNVSTNNKMALQDTLVSESRQLAGESAGDNSSLNATDFNATKFDRAYLSRNIRQIDLLSQNVGHFENVPSRRDTRCGDFVDRRENLVIAFRPDFMEGDGESPNLIQLDDSPTGISQEPIPASIPPSRVGSRASMDDWRINLFGRDPPRDPYDLDDPSERETPPLSASSMASSSRRLEWDNGADIGYSIAILRPTRVIPDVARSDPEGISLMNDTLNMGGASPFPYFSFGSVSNSSNFVMDQGNETMADASSQISIQSSGSQSLSDSRKSVIYNSVRDMRRRPWMASKSLSSTNGSPRLQRRSFRNLSCPELTDLRRDWLTRNDFLVSKSEEALKTYIFPGLVAQRLRTPPFGVGRSSSIESEDRQNKGDILTGSSQGSSFQNVSRDVVVSSDPFLDMSQGHEANNTKALPINQPPTHYYDRGDVPTERSEMHVCKNCQGPIHLAAEQISQNEDHFHTEIEESDYYPPYEGDPMSPTIEWTNPETYVDEFARPILVVSNNASKLEGRTDLSKIVGSFFGSQDTDNSGGHSEVKPHIRWYPFTPNQDIKDVSTQTSVSFVAQQQSKDAVTTRAVFAQQTSCPDESIVEPDVFGLPEKQGSGKVYNLQGDSNKFSQISGIRGKNDSDSREVSGVSASETQTVAQQSPSIRSPRTPSLSSVFLMPDNSLQSNILNERNIPGETNSNVQGIFGASTTEAKSLNRNISSQAYSHRSSSICNLESEFLPPENLQVSRGSNSQENDSQTTGTGQTCVSCHTDINASDDHESRVVPSSKDRLQQTMTTNSQNSLNAYYSSNTENNSTVDMEQLVSLFSERPSVSVSSSGVALMNPRGERKLGVGECQGNSSIRQNNSTTAKSLFVQESLSTNTEKFPVQKSSNTRNLVAAVDQRSAIQQGSEGNLTDENFQRNFVRTSINTLNTFQDLVATGSRISIPGSNVRTIQASNVNNTKDLTHLENNLSSNVNLQRGSIRESHNISCNKTTYSTDIKNNIPFNINTQRVKVNEIQAATGNRTRNTSNFNNNLSSNAGHMIQSRFPASATNLLDFLSSNRPFSDSKYLEQKEGIPKSFSDPLIAGPQSDSSSEEDSGLVTFRSHAYEESSAGPNPQSVGYQPRQDLQKEHFKSHGSNSPEVLFQGSTNYVLQEESVAFTNQNVLPTEIQNPKRSGNSQQSFIASQQVNQSTSMKDASVDAIRKEYEGQSRSNSLSPHRGLSLGKLESEDFISHQISSRKQGNFSDAATSPINVGSLSLHFPQASTNKIEDSSDTNTWRMREHILRKSSVDSQIQTDTDKHYQRPPYKHSSTLPKDSSGIRHKEHERRHKELEIRQPEHEMRHQGSANRLQEHESKHQEPEIRHQEHQIRHKQHQIRHRKHEIRHQEHESKHQEPEIRHQEHQIRHKQHQIRHQEHEIRHRELEMKHQGQEVRLQGHENRQQEHQIEHKQPDNRHQELETRHQQPKLRHQEPEMRHQQPDYRNQATDIRYTTGHPNDRGRIVDREIGSPKLSSSRYEMDPETINSKSQQDCPKQDGGRSRTSSTSYSVKDDSLKQTPFRPRSGSNSFQHRDLYSAKRDPLASSNQNFASVGVQVSSEYSQGKNLESEKCSFCNQSKASHPIQCPKREAFKVVLGRALDKGKGTSYCVYSNACKCCCDKTLQEAFNFHRAEIIERIEARQKEVETKTTKSLFLNLASPATSQQKSNKTSKKVFSIFSIKS</sequence>
<name>A0AAV6TMC8_9ARAC</name>
<feature type="compositionally biased region" description="Polar residues" evidence="1">
    <location>
        <begin position="1871"/>
        <end position="1898"/>
    </location>
</feature>
<dbReference type="EMBL" id="JAFNEN010002131">
    <property type="protein sequence ID" value="KAG8173029.1"/>
    <property type="molecule type" value="Genomic_DNA"/>
</dbReference>
<protein>
    <submittedName>
        <fullName evidence="2">Uncharacterized protein</fullName>
    </submittedName>
</protein>
<feature type="compositionally biased region" description="Polar residues" evidence="1">
    <location>
        <begin position="1445"/>
        <end position="1475"/>
    </location>
</feature>
<evidence type="ECO:0000313" key="3">
    <source>
        <dbReference type="Proteomes" id="UP000827092"/>
    </source>
</evidence>
<feature type="compositionally biased region" description="Polar residues" evidence="1">
    <location>
        <begin position="1493"/>
        <end position="1512"/>
    </location>
</feature>
<feature type="region of interest" description="Disordered" evidence="1">
    <location>
        <begin position="1"/>
        <end position="39"/>
    </location>
</feature>
<feature type="region of interest" description="Disordered" evidence="1">
    <location>
        <begin position="691"/>
        <end position="726"/>
    </location>
</feature>
<evidence type="ECO:0000256" key="1">
    <source>
        <dbReference type="SAM" id="MobiDB-lite"/>
    </source>
</evidence>
<feature type="compositionally biased region" description="Basic and acidic residues" evidence="1">
    <location>
        <begin position="2131"/>
        <end position="2182"/>
    </location>
</feature>
<feature type="compositionally biased region" description="Polar residues" evidence="1">
    <location>
        <begin position="1091"/>
        <end position="1102"/>
    </location>
</feature>
<feature type="compositionally biased region" description="Polar residues" evidence="1">
    <location>
        <begin position="1350"/>
        <end position="1374"/>
    </location>
</feature>
<organism evidence="2 3">
    <name type="scientific">Oedothorax gibbosus</name>
    <dbReference type="NCBI Taxonomy" id="931172"/>
    <lineage>
        <taxon>Eukaryota</taxon>
        <taxon>Metazoa</taxon>
        <taxon>Ecdysozoa</taxon>
        <taxon>Arthropoda</taxon>
        <taxon>Chelicerata</taxon>
        <taxon>Arachnida</taxon>
        <taxon>Araneae</taxon>
        <taxon>Araneomorphae</taxon>
        <taxon>Entelegynae</taxon>
        <taxon>Araneoidea</taxon>
        <taxon>Linyphiidae</taxon>
        <taxon>Erigoninae</taxon>
        <taxon>Oedothorax</taxon>
    </lineage>
</organism>
<feature type="compositionally biased region" description="Polar residues" evidence="1">
    <location>
        <begin position="2225"/>
        <end position="2234"/>
    </location>
</feature>
<feature type="compositionally biased region" description="Basic and acidic residues" evidence="1">
    <location>
        <begin position="704"/>
        <end position="716"/>
    </location>
</feature>
<feature type="compositionally biased region" description="Basic and acidic residues" evidence="1">
    <location>
        <begin position="2021"/>
        <end position="2046"/>
    </location>
</feature>
<evidence type="ECO:0000313" key="2">
    <source>
        <dbReference type="EMBL" id="KAG8173029.1"/>
    </source>
</evidence>
<feature type="compositionally biased region" description="Basic and acidic residues" evidence="1">
    <location>
        <begin position="2087"/>
        <end position="2106"/>
    </location>
</feature>
<feature type="region of interest" description="Disordered" evidence="1">
    <location>
        <begin position="1871"/>
        <end position="1900"/>
    </location>
</feature>
<feature type="compositionally biased region" description="Basic and acidic residues" evidence="1">
    <location>
        <begin position="1477"/>
        <end position="1492"/>
    </location>
</feature>